<name>A0AAV4MWL5_CAEEX</name>
<dbReference type="EMBL" id="BPLR01020195">
    <property type="protein sequence ID" value="GIX75747.1"/>
    <property type="molecule type" value="Genomic_DNA"/>
</dbReference>
<accession>A0AAV4MWL5</accession>
<comment type="caution">
    <text evidence="1">The sequence shown here is derived from an EMBL/GenBank/DDBJ whole genome shotgun (WGS) entry which is preliminary data.</text>
</comment>
<dbReference type="Proteomes" id="UP001054945">
    <property type="component" value="Unassembled WGS sequence"/>
</dbReference>
<dbReference type="AlphaFoldDB" id="A0AAV4MWL5"/>
<organism evidence="1 2">
    <name type="scientific">Caerostris extrusa</name>
    <name type="common">Bark spider</name>
    <name type="synonym">Caerostris bankana</name>
    <dbReference type="NCBI Taxonomy" id="172846"/>
    <lineage>
        <taxon>Eukaryota</taxon>
        <taxon>Metazoa</taxon>
        <taxon>Ecdysozoa</taxon>
        <taxon>Arthropoda</taxon>
        <taxon>Chelicerata</taxon>
        <taxon>Arachnida</taxon>
        <taxon>Araneae</taxon>
        <taxon>Araneomorphae</taxon>
        <taxon>Entelegynae</taxon>
        <taxon>Araneoidea</taxon>
        <taxon>Araneidae</taxon>
        <taxon>Caerostris</taxon>
    </lineage>
</organism>
<protein>
    <submittedName>
        <fullName evidence="1">Uncharacterized protein</fullName>
    </submittedName>
</protein>
<reference evidence="1 2" key="1">
    <citation type="submission" date="2021-06" db="EMBL/GenBank/DDBJ databases">
        <title>Caerostris extrusa draft genome.</title>
        <authorList>
            <person name="Kono N."/>
            <person name="Arakawa K."/>
        </authorList>
    </citation>
    <scope>NUCLEOTIDE SEQUENCE [LARGE SCALE GENOMIC DNA]</scope>
</reference>
<sequence length="147" mass="16818">MLTKDIVKNEGRGYSQEVLELISGNGSSDKDTRLCSDRWASCWPLQIRRKNQEETGLLVFKEADLIKDGKSEELNLALRLMFPGTSHEKIKSKKKKQELQGHDHVLILCFLKTYPEKGLKEEICVDSESLRKESFKLDLCSLFEAVS</sequence>
<evidence type="ECO:0000313" key="2">
    <source>
        <dbReference type="Proteomes" id="UP001054945"/>
    </source>
</evidence>
<gene>
    <name evidence="1" type="ORF">CEXT_77051</name>
</gene>
<keyword evidence="2" id="KW-1185">Reference proteome</keyword>
<evidence type="ECO:0000313" key="1">
    <source>
        <dbReference type="EMBL" id="GIX75747.1"/>
    </source>
</evidence>
<proteinExistence type="predicted"/>